<organism evidence="3 4">
    <name type="scientific">Paracoccus suum</name>
    <dbReference type="NCBI Taxonomy" id="2259340"/>
    <lineage>
        <taxon>Bacteria</taxon>
        <taxon>Pseudomonadati</taxon>
        <taxon>Pseudomonadota</taxon>
        <taxon>Alphaproteobacteria</taxon>
        <taxon>Rhodobacterales</taxon>
        <taxon>Paracoccaceae</taxon>
        <taxon>Paracoccus</taxon>
    </lineage>
</organism>
<dbReference type="Pfam" id="PF08239">
    <property type="entry name" value="SH3_3"/>
    <property type="match status" value="1"/>
</dbReference>
<dbReference type="KEGG" id="pars:DRW48_05790"/>
<proteinExistence type="predicted"/>
<sequence length="200" mass="20859">MRFLIPLLAAVVPTFATAAPAAFPVLARVSGVASGDVLNIRAFPKADASILGELAPDATGVELMAERDGWYLVNTGERSGWASGRYLTPGPNPFANGAVPATLRCLGTEPFWSLTRDDKALVLSTPEDQAGARFALRQTLVPRGDAPDRTFLAEGLTAIITPAQCSDGMSDRVYSLSATLILGVAPDAAQQSGCCTIAPL</sequence>
<evidence type="ECO:0000259" key="2">
    <source>
        <dbReference type="Pfam" id="PF08239"/>
    </source>
</evidence>
<dbReference type="OrthoDB" id="5489750at2"/>
<dbReference type="AlphaFoldDB" id="A0A344PIQ5"/>
<dbReference type="Proteomes" id="UP000252023">
    <property type="component" value="Chromosome"/>
</dbReference>
<dbReference type="Gene3D" id="2.30.30.40">
    <property type="entry name" value="SH3 Domains"/>
    <property type="match status" value="1"/>
</dbReference>
<dbReference type="InterPro" id="IPR003646">
    <property type="entry name" value="SH3-like_bac-type"/>
</dbReference>
<keyword evidence="1" id="KW-0732">Signal</keyword>
<dbReference type="RefSeq" id="WP_114075579.1">
    <property type="nucleotide sequence ID" value="NZ_CP030918.1"/>
</dbReference>
<evidence type="ECO:0000313" key="4">
    <source>
        <dbReference type="Proteomes" id="UP000252023"/>
    </source>
</evidence>
<reference evidence="4" key="1">
    <citation type="submission" date="2018-07" db="EMBL/GenBank/DDBJ databases">
        <title>Genome sequencing of Paracoccus sp. SC2-6.</title>
        <authorList>
            <person name="Heo J."/>
            <person name="Kim S.-J."/>
            <person name="Kwon S.-W."/>
        </authorList>
    </citation>
    <scope>NUCLEOTIDE SEQUENCE [LARGE SCALE GENOMIC DNA]</scope>
    <source>
        <strain evidence="4">SC2-6</strain>
    </source>
</reference>
<feature type="domain" description="SH3b" evidence="2">
    <location>
        <begin position="36"/>
        <end position="88"/>
    </location>
</feature>
<evidence type="ECO:0000256" key="1">
    <source>
        <dbReference type="SAM" id="SignalP"/>
    </source>
</evidence>
<keyword evidence="4" id="KW-1185">Reference proteome</keyword>
<accession>A0A344PIQ5</accession>
<dbReference type="EMBL" id="CP030918">
    <property type="protein sequence ID" value="AXC49260.1"/>
    <property type="molecule type" value="Genomic_DNA"/>
</dbReference>
<protein>
    <submittedName>
        <fullName evidence="3">Peptide-binding protein</fullName>
    </submittedName>
</protein>
<feature type="signal peptide" evidence="1">
    <location>
        <begin position="1"/>
        <end position="18"/>
    </location>
</feature>
<name>A0A344PIQ5_9RHOB</name>
<gene>
    <name evidence="3" type="ORF">DRW48_05790</name>
</gene>
<feature type="chain" id="PRO_5016674702" evidence="1">
    <location>
        <begin position="19"/>
        <end position="200"/>
    </location>
</feature>
<evidence type="ECO:0000313" key="3">
    <source>
        <dbReference type="EMBL" id="AXC49260.1"/>
    </source>
</evidence>